<keyword evidence="13" id="KW-0969">Cilium</keyword>
<comment type="caution">
    <text evidence="13">The sequence shown here is derived from an EMBL/GenBank/DDBJ whole genome shotgun (WGS) entry which is preliminary data.</text>
</comment>
<dbReference type="PANTHER" id="PTHR30046:SF0">
    <property type="entry name" value="FLAGELLAR M-RING PROTEIN"/>
    <property type="match status" value="1"/>
</dbReference>
<keyword evidence="6 10" id="KW-1133">Transmembrane helix</keyword>
<dbReference type="InterPro" id="IPR013556">
    <property type="entry name" value="Flag_M-ring_C"/>
</dbReference>
<keyword evidence="4" id="KW-1003">Cell membrane</keyword>
<dbReference type="InterPro" id="IPR043427">
    <property type="entry name" value="YscJ/FliF"/>
</dbReference>
<dbReference type="GO" id="GO:0003774">
    <property type="term" value="F:cytoskeletal motor activity"/>
    <property type="evidence" value="ECO:0007669"/>
    <property type="project" value="InterPro"/>
</dbReference>
<dbReference type="GO" id="GO:0009431">
    <property type="term" value="C:bacterial-type flagellum basal body, MS ring"/>
    <property type="evidence" value="ECO:0007669"/>
    <property type="project" value="InterPro"/>
</dbReference>
<comment type="function">
    <text evidence="9">The M ring may be actively involved in energy transduction.</text>
</comment>
<protein>
    <recommendedName>
        <fullName evidence="9">Flagellar M-ring protein</fullName>
    </recommendedName>
</protein>
<evidence type="ECO:0000256" key="3">
    <source>
        <dbReference type="ARBA" id="ARBA00007971"/>
    </source>
</evidence>
<feature type="transmembrane region" description="Helical" evidence="10">
    <location>
        <begin position="24"/>
        <end position="43"/>
    </location>
</feature>
<evidence type="ECO:0000256" key="8">
    <source>
        <dbReference type="ARBA" id="ARBA00023143"/>
    </source>
</evidence>
<evidence type="ECO:0000256" key="4">
    <source>
        <dbReference type="ARBA" id="ARBA00022475"/>
    </source>
</evidence>
<dbReference type="PIRSF" id="PIRSF004862">
    <property type="entry name" value="FliF"/>
    <property type="match status" value="1"/>
</dbReference>
<reference evidence="13" key="1">
    <citation type="journal article" date="2020" name="mSystems">
        <title>Genome- and Community-Level Interaction Insights into Carbon Utilization and Element Cycling Functions of Hydrothermarchaeota in Hydrothermal Sediment.</title>
        <authorList>
            <person name="Zhou Z."/>
            <person name="Liu Y."/>
            <person name="Xu W."/>
            <person name="Pan J."/>
            <person name="Luo Z.H."/>
            <person name="Li M."/>
        </authorList>
    </citation>
    <scope>NUCLEOTIDE SEQUENCE [LARGE SCALE GENOMIC DNA]</scope>
    <source>
        <strain evidence="13">SpSt-1224</strain>
    </source>
</reference>
<dbReference type="NCBIfam" id="TIGR00206">
    <property type="entry name" value="fliF"/>
    <property type="match status" value="1"/>
</dbReference>
<dbReference type="Gene3D" id="3.30.300.30">
    <property type="match status" value="1"/>
</dbReference>
<feature type="transmembrane region" description="Helical" evidence="10">
    <location>
        <begin position="439"/>
        <end position="458"/>
    </location>
</feature>
<comment type="subcellular location">
    <subcellularLocation>
        <location evidence="1 9">Bacterial flagellum basal body</location>
    </subcellularLocation>
    <subcellularLocation>
        <location evidence="2">Cell membrane</location>
        <topology evidence="2">Multi-pass membrane protein</topology>
    </subcellularLocation>
</comment>
<sequence>MAGPKEIFTQIASIFNGLTPIQKITALGMVVLVFGGMIALTSVGGKTDERVLFAGLSQQDAAEVVQRLRDLNVPYRLSDTGTAIMVPASQVYEIRLTLAGDGLPRGGGVGFEVFDEVGLGTTDFVNRLNFQRAMQGELARTIRQFQQVQEARVHIATPRESVFIEDEKPVTASISVQMRGREQLTQHQIQSIVNLVASAVPGLSDDNITLVDTAGRLLYRKKGDLDAVLSGTQLEYQHKVEENVRRKVESMLEEVVGVNRVRASVTADIDFSRVNLTEESFDPEEQVVRSEQLLTESDQRGDQARGIPGVKGELATFAGEDGGAAGSSYQRSNVTRNYEISRQTRQVQEGGGGVRRLSVAVMVDGTYERVVNDEGKTVLEYRPRSAEEMAYFERLVRNSVGYDEERGDQVEVASLPFALSALTDPEVDPLDQWRELAEWLAMPLVYLLIAFGVMLFVVRPFFRLLAAKGLESKRTSQVASVGRDGVEEEEELTLGPRGLSNQERLYRLAQSDPDRAADLVRRWLREEA</sequence>
<evidence type="ECO:0000256" key="7">
    <source>
        <dbReference type="ARBA" id="ARBA00023136"/>
    </source>
</evidence>
<dbReference type="InterPro" id="IPR045851">
    <property type="entry name" value="AMP-bd_C_sf"/>
</dbReference>
<evidence type="ECO:0000313" key="13">
    <source>
        <dbReference type="EMBL" id="HET98281.1"/>
    </source>
</evidence>
<comment type="similarity">
    <text evidence="3 9">Belongs to the FliF family.</text>
</comment>
<evidence type="ECO:0000259" key="11">
    <source>
        <dbReference type="Pfam" id="PF01514"/>
    </source>
</evidence>
<dbReference type="PANTHER" id="PTHR30046">
    <property type="entry name" value="FLAGELLAR M-RING PROTEIN"/>
    <property type="match status" value="1"/>
</dbReference>
<dbReference type="GO" id="GO:0071973">
    <property type="term" value="P:bacterial-type flagellum-dependent cell motility"/>
    <property type="evidence" value="ECO:0007669"/>
    <property type="project" value="InterPro"/>
</dbReference>
<keyword evidence="13" id="KW-0282">Flagellum</keyword>
<dbReference type="AlphaFoldDB" id="A0A7C2TLB0"/>
<dbReference type="PRINTS" id="PR01009">
    <property type="entry name" value="FLGMRINGFLIF"/>
</dbReference>
<feature type="domain" description="Flagellar M-ring C-terminal" evidence="12">
    <location>
        <begin position="252"/>
        <end position="417"/>
    </location>
</feature>
<keyword evidence="13" id="KW-0966">Cell projection</keyword>
<dbReference type="Proteomes" id="UP000885986">
    <property type="component" value="Unassembled WGS sequence"/>
</dbReference>
<evidence type="ECO:0000256" key="1">
    <source>
        <dbReference type="ARBA" id="ARBA00004117"/>
    </source>
</evidence>
<organism evidence="13">
    <name type="scientific">Desulfurivibrio alkaliphilus</name>
    <dbReference type="NCBI Taxonomy" id="427923"/>
    <lineage>
        <taxon>Bacteria</taxon>
        <taxon>Pseudomonadati</taxon>
        <taxon>Thermodesulfobacteriota</taxon>
        <taxon>Desulfobulbia</taxon>
        <taxon>Desulfobulbales</taxon>
        <taxon>Desulfobulbaceae</taxon>
        <taxon>Desulfurivibrio</taxon>
    </lineage>
</organism>
<evidence type="ECO:0000256" key="5">
    <source>
        <dbReference type="ARBA" id="ARBA00022692"/>
    </source>
</evidence>
<gene>
    <name evidence="13" type="primary">fliF</name>
    <name evidence="13" type="ORF">ENN98_06265</name>
</gene>
<dbReference type="Pfam" id="PF08345">
    <property type="entry name" value="YscJ_FliF_C"/>
    <property type="match status" value="1"/>
</dbReference>
<evidence type="ECO:0000256" key="10">
    <source>
        <dbReference type="SAM" id="Phobius"/>
    </source>
</evidence>
<keyword evidence="7 10" id="KW-0472">Membrane</keyword>
<keyword evidence="8 9" id="KW-0975">Bacterial flagellum</keyword>
<dbReference type="GO" id="GO:0005886">
    <property type="term" value="C:plasma membrane"/>
    <property type="evidence" value="ECO:0007669"/>
    <property type="project" value="UniProtKB-SubCell"/>
</dbReference>
<evidence type="ECO:0000256" key="6">
    <source>
        <dbReference type="ARBA" id="ARBA00022989"/>
    </source>
</evidence>
<evidence type="ECO:0000259" key="12">
    <source>
        <dbReference type="Pfam" id="PF08345"/>
    </source>
</evidence>
<dbReference type="InterPro" id="IPR000067">
    <property type="entry name" value="FlgMring_FliF"/>
</dbReference>
<evidence type="ECO:0000256" key="2">
    <source>
        <dbReference type="ARBA" id="ARBA00004651"/>
    </source>
</evidence>
<evidence type="ECO:0000256" key="9">
    <source>
        <dbReference type="PIRNR" id="PIRNR004862"/>
    </source>
</evidence>
<dbReference type="EMBL" id="DSDS01000141">
    <property type="protein sequence ID" value="HET98281.1"/>
    <property type="molecule type" value="Genomic_DNA"/>
</dbReference>
<dbReference type="Pfam" id="PF01514">
    <property type="entry name" value="YscJ_FliF"/>
    <property type="match status" value="1"/>
</dbReference>
<keyword evidence="5 10" id="KW-0812">Transmembrane</keyword>
<accession>A0A7C2TLB0</accession>
<name>A0A7C2TLB0_9BACT</name>
<feature type="domain" description="Flagellar M-ring N-terminal" evidence="11">
    <location>
        <begin position="46"/>
        <end position="219"/>
    </location>
</feature>
<proteinExistence type="inferred from homology"/>
<dbReference type="InterPro" id="IPR006182">
    <property type="entry name" value="FliF_N_dom"/>
</dbReference>